<evidence type="ECO:0000313" key="4">
    <source>
        <dbReference type="EMBL" id="CAD7626130.1"/>
    </source>
</evidence>
<dbReference type="Gene3D" id="2.60.40.10">
    <property type="entry name" value="Immunoglobulins"/>
    <property type="match status" value="2"/>
</dbReference>
<organism evidence="4">
    <name type="scientific">Medioppia subpectinata</name>
    <dbReference type="NCBI Taxonomy" id="1979941"/>
    <lineage>
        <taxon>Eukaryota</taxon>
        <taxon>Metazoa</taxon>
        <taxon>Ecdysozoa</taxon>
        <taxon>Arthropoda</taxon>
        <taxon>Chelicerata</taxon>
        <taxon>Arachnida</taxon>
        <taxon>Acari</taxon>
        <taxon>Acariformes</taxon>
        <taxon>Sarcoptiformes</taxon>
        <taxon>Oribatida</taxon>
        <taxon>Brachypylina</taxon>
        <taxon>Oppioidea</taxon>
        <taxon>Oppiidae</taxon>
        <taxon>Medioppia</taxon>
    </lineage>
</organism>
<evidence type="ECO:0000256" key="1">
    <source>
        <dbReference type="SAM" id="MobiDB-lite"/>
    </source>
</evidence>
<feature type="domain" description="Immunoglobulin" evidence="3">
    <location>
        <begin position="863"/>
        <end position="968"/>
    </location>
</feature>
<feature type="signal peptide" evidence="2">
    <location>
        <begin position="1"/>
        <end position="20"/>
    </location>
</feature>
<dbReference type="PANTHER" id="PTHR21261:SF15">
    <property type="entry name" value="BEATEN PATH IIIA, ISOFORM D-RELATED"/>
    <property type="match status" value="1"/>
</dbReference>
<name>A0A7R9KQ93_9ACAR</name>
<dbReference type="AlphaFoldDB" id="A0A7R9KQ93"/>
<feature type="non-terminal residue" evidence="4">
    <location>
        <position position="1"/>
    </location>
</feature>
<accession>A0A7R9KQ93</accession>
<feature type="domain" description="Immunoglobulin" evidence="3">
    <location>
        <begin position="239"/>
        <end position="325"/>
    </location>
</feature>
<dbReference type="OrthoDB" id="6534011at2759"/>
<reference evidence="4" key="1">
    <citation type="submission" date="2020-11" db="EMBL/GenBank/DDBJ databases">
        <authorList>
            <person name="Tran Van P."/>
        </authorList>
    </citation>
    <scope>NUCLEOTIDE SEQUENCE</scope>
</reference>
<feature type="domain" description="Immunoglobulin" evidence="3">
    <location>
        <begin position="123"/>
        <end position="222"/>
    </location>
</feature>
<evidence type="ECO:0000313" key="5">
    <source>
        <dbReference type="Proteomes" id="UP000759131"/>
    </source>
</evidence>
<feature type="domain" description="Immunoglobulin" evidence="3">
    <location>
        <begin position="366"/>
        <end position="476"/>
    </location>
</feature>
<dbReference type="Proteomes" id="UP000759131">
    <property type="component" value="Unassembled WGS sequence"/>
</dbReference>
<keyword evidence="5" id="KW-1185">Reference proteome</keyword>
<keyword evidence="2" id="KW-0732">Signal</keyword>
<feature type="chain" id="PRO_5036403408" description="Immunoglobulin domain-containing protein" evidence="2">
    <location>
        <begin position="21"/>
        <end position="994"/>
    </location>
</feature>
<feature type="compositionally biased region" description="Low complexity" evidence="1">
    <location>
        <begin position="631"/>
        <end position="649"/>
    </location>
</feature>
<dbReference type="PANTHER" id="PTHR21261">
    <property type="entry name" value="BEAT PROTEIN"/>
    <property type="match status" value="1"/>
</dbReference>
<protein>
    <recommendedName>
        <fullName evidence="3">Immunoglobulin domain-containing protein</fullName>
    </recommendedName>
</protein>
<evidence type="ECO:0000256" key="2">
    <source>
        <dbReference type="SAM" id="SignalP"/>
    </source>
</evidence>
<evidence type="ECO:0000259" key="3">
    <source>
        <dbReference type="SMART" id="SM00409"/>
    </source>
</evidence>
<feature type="region of interest" description="Disordered" evidence="1">
    <location>
        <begin position="614"/>
        <end position="654"/>
    </location>
</feature>
<dbReference type="EMBL" id="CAJPIZ010003595">
    <property type="protein sequence ID" value="CAG2106560.1"/>
    <property type="molecule type" value="Genomic_DNA"/>
</dbReference>
<dbReference type="EMBL" id="OC858170">
    <property type="protein sequence ID" value="CAD7626130.1"/>
    <property type="molecule type" value="Genomic_DNA"/>
</dbReference>
<sequence length="994" mass="112182">MKYLLISAIVLICGANLSRSAKITLTNEYKNSTQAVLTVDITYDDNKEKFNGLNITKDSQVFYTYDKLKFTLPNLSTESSGTYNATLYYLDSGKPKSHTNQTVITVADKEINATKAENATLTASPDKVSKGKDVKLTCTYVLDGKNETFRNLRLSKDNKQVFYSTDFSSFSPVKGVKANNGTYDPKARKVEYTLKDVTDDTVGKYRCEVEYYNGSVTNYHVFSEITLNSGYQHLLSYLLAIPYVNSTNTLINCTALLNPYGEYFYNLSISKDGKQFYKYDINNKKCAFIINNINRTTAGRYVCTVHFNNNLNNYYNTRSFTLGIQVHNVTFITQTSGPDREHPYPRVHKQHLQSDDMRAIQMSRSPENVTLIITPLNECDEDVHVVCSYNLSQINDRFIDISLYKDNVRFLKQYDAVRFEFRRLKGIDAIVNYYNEKSSPQLYVTIKDPTKYTAGRYACRVTFANQTHTSLKYTVSADAVLGGAAHFIISYHISCESIEVIFRHHVYENDLKKTLFNCTVRLRTDRQEVVHNLTVRKDNHLFYALDQNHEPIFTNVVGIESIQPISPGKFVISNPNITTGGEYVCAVDYEINGKNGHKETKMPITITHNLTIKTSQKSSKHNKSTVSPVNTLITGNPTTTTDSGTNQDTISLNPSPIEPGVSTMPNMHNLLQSTQTHLPSLPIHTDSNLNGLEINETNDRPIRITDTIIESIETITDSVPLLPQSTLVFNESINNSTEFTPNPSFESNIPTITIQNMTTQMPSHSIQTTLKIIKIIGKPTQITMKSTQQKASGIKSTKMKVTLTTLPATSLLHSLVTDKPNTTVKSVVTTQSTTTESSVQTITDILDKDLDINFDKVNVSFAFNTNKVCEGSDAYLTCSFDTSVKSLQFSEFNIYKGEHLFLRQVNETFYERNYVKGLEKVENIYKSSNHLVYVRIANVKHDTYGDYSCKATYMANNYGERQFSVIAHSYLELSSFASHLFPSYIISLTIALRI</sequence>
<proteinExistence type="predicted"/>
<dbReference type="InterPro" id="IPR003599">
    <property type="entry name" value="Ig_sub"/>
</dbReference>
<gene>
    <name evidence="4" type="ORF">OSB1V03_LOCUS6563</name>
</gene>
<dbReference type="InterPro" id="IPR013783">
    <property type="entry name" value="Ig-like_fold"/>
</dbReference>
<feature type="domain" description="Immunoglobulin" evidence="3">
    <location>
        <begin position="1"/>
        <end position="105"/>
    </location>
</feature>
<dbReference type="SMART" id="SM00409">
    <property type="entry name" value="IG"/>
    <property type="match status" value="5"/>
</dbReference>